<accession>U4TN91</accession>
<organism evidence="1 2">
    <name type="scientific">Schleiferilactobacillus shenzhenensis LY-73</name>
    <dbReference type="NCBI Taxonomy" id="1231336"/>
    <lineage>
        <taxon>Bacteria</taxon>
        <taxon>Bacillati</taxon>
        <taxon>Bacillota</taxon>
        <taxon>Bacilli</taxon>
        <taxon>Lactobacillales</taxon>
        <taxon>Lactobacillaceae</taxon>
        <taxon>Schleiferilactobacillus</taxon>
    </lineage>
</organism>
<dbReference type="NCBIfam" id="TIGR01595">
    <property type="entry name" value="cas_CT1132"/>
    <property type="match status" value="1"/>
</dbReference>
<sequence length="297" mass="33021">MTSKVLDHKIDFSVVVGVQNANPNGDPLDANRPRVNADGLGEISDVAIKRKIRNRWQDMNLPTLIQQQDRITDGVTNIRDRVKMSDAVNEVLKLDPKKTPNWRELFIKAATESWLDVRAFGQVMPFKANKEKDGLDGVSIPVRGPVTVQAAYSIKPVLIKEEQITKSINLEPGDSKGSDTMGTKAMVPFAVYKFNGSINVQQAERTGFTEDDAAALKEALKTLFVNDASAARPEGSMVVLKVVWWEHDTKLGQLPPYEVHEKTQVSYPDEARDFSQVTVSVDDPHVDGLHVEEIKGY</sequence>
<dbReference type="HOGENOM" id="CLU_071770_2_0_9"/>
<dbReference type="GO" id="GO:0043571">
    <property type="term" value="P:maintenance of CRISPR repeat elements"/>
    <property type="evidence" value="ECO:0007669"/>
    <property type="project" value="InterPro"/>
</dbReference>
<dbReference type="InterPro" id="IPR006482">
    <property type="entry name" value="Cas7_Csh2/Csh2"/>
</dbReference>
<dbReference type="EMBL" id="KI271582">
    <property type="protein sequence ID" value="ERL66331.1"/>
    <property type="molecule type" value="Genomic_DNA"/>
</dbReference>
<name>U4TN91_9LACO</name>
<dbReference type="eggNOG" id="COG3649">
    <property type="taxonomic scope" value="Bacteria"/>
</dbReference>
<gene>
    <name evidence="1" type="ORF">L248_0010</name>
</gene>
<evidence type="ECO:0000313" key="1">
    <source>
        <dbReference type="EMBL" id="ERL66331.1"/>
    </source>
</evidence>
<evidence type="ECO:0008006" key="3">
    <source>
        <dbReference type="Google" id="ProtNLM"/>
    </source>
</evidence>
<dbReference type="OrthoDB" id="9776792at2"/>
<dbReference type="Pfam" id="PF05107">
    <property type="entry name" value="Cas_Cas7"/>
    <property type="match status" value="1"/>
</dbReference>
<keyword evidence="2" id="KW-1185">Reference proteome</keyword>
<dbReference type="AlphaFoldDB" id="U4TN91"/>
<protein>
    <recommendedName>
        <fullName evidence="3">Type I-C CRISPR-associated protein Cas7/Csd2</fullName>
    </recommendedName>
</protein>
<dbReference type="STRING" id="1231336.L248_0010"/>
<dbReference type="NCBIfam" id="TIGR02589">
    <property type="entry name" value="cas_Csd2"/>
    <property type="match status" value="1"/>
</dbReference>
<evidence type="ECO:0000313" key="2">
    <source>
        <dbReference type="Proteomes" id="UP000030647"/>
    </source>
</evidence>
<dbReference type="RefSeq" id="WP_022527957.1">
    <property type="nucleotide sequence ID" value="NZ_KI271582.1"/>
</dbReference>
<dbReference type="InterPro" id="IPR013418">
    <property type="entry name" value="CRISPR-assoc_prot_Cas7/Csd2"/>
</dbReference>
<dbReference type="Proteomes" id="UP000030647">
    <property type="component" value="Unassembled WGS sequence"/>
</dbReference>
<reference evidence="2" key="1">
    <citation type="journal article" date="2013" name="Genome Announc.">
        <title>Whole-Genome Sequencing of Lactobacillus shenzhenensis Strain LY-73T.</title>
        <authorList>
            <person name="Lin Z."/>
            <person name="Liu Z."/>
            <person name="Yang R."/>
            <person name="Zou Y."/>
            <person name="Wan D."/>
            <person name="Chen J."/>
            <person name="Guo M."/>
            <person name="Zhao J."/>
            <person name="Fang C."/>
            <person name="Yang R."/>
            <person name="Liu F."/>
        </authorList>
    </citation>
    <scope>NUCLEOTIDE SEQUENCE [LARGE SCALE GENOMIC DNA]</scope>
    <source>
        <strain evidence="2">LY-73</strain>
    </source>
</reference>
<proteinExistence type="predicted"/>